<feature type="signal peptide" evidence="8">
    <location>
        <begin position="1"/>
        <end position="25"/>
    </location>
</feature>
<dbReference type="SMART" id="SM00327">
    <property type="entry name" value="VWA"/>
    <property type="match status" value="8"/>
</dbReference>
<dbReference type="InterPro" id="IPR002035">
    <property type="entry name" value="VWF_A"/>
</dbReference>
<accession>A0A8C2FBJ7</accession>
<name>A0A8C2FBJ7_CYPCA</name>
<keyword evidence="4 8" id="KW-0732">Signal</keyword>
<evidence type="ECO:0000256" key="8">
    <source>
        <dbReference type="SAM" id="SignalP"/>
    </source>
</evidence>
<dbReference type="Pfam" id="PF00092">
    <property type="entry name" value="VWA"/>
    <property type="match status" value="9"/>
</dbReference>
<evidence type="ECO:0000256" key="7">
    <source>
        <dbReference type="ARBA" id="ARBA00023119"/>
    </source>
</evidence>
<evidence type="ECO:0000259" key="9">
    <source>
        <dbReference type="PROSITE" id="PS50234"/>
    </source>
</evidence>
<feature type="domain" description="VWFA" evidence="9">
    <location>
        <begin position="640"/>
        <end position="812"/>
    </location>
</feature>
<feature type="domain" description="VWFA" evidence="9">
    <location>
        <begin position="1228"/>
        <end position="1345"/>
    </location>
</feature>
<feature type="domain" description="VWFA" evidence="9">
    <location>
        <begin position="835"/>
        <end position="1007"/>
    </location>
</feature>
<reference evidence="10" key="1">
    <citation type="submission" date="2025-08" db="UniProtKB">
        <authorList>
            <consortium name="Ensembl"/>
        </authorList>
    </citation>
    <scope>IDENTIFICATION</scope>
</reference>
<keyword evidence="7" id="KW-0176">Collagen</keyword>
<feature type="domain" description="VWFA" evidence="9">
    <location>
        <begin position="1032"/>
        <end position="1204"/>
    </location>
</feature>
<dbReference type="FunFam" id="3.40.50.410:FF:000003">
    <property type="entry name" value="Collagen type VI alpha 3 chain"/>
    <property type="match status" value="8"/>
</dbReference>
<dbReference type="PANTHER" id="PTHR24020">
    <property type="entry name" value="COLLAGEN ALPHA"/>
    <property type="match status" value="1"/>
</dbReference>
<dbReference type="GO" id="GO:0007155">
    <property type="term" value="P:cell adhesion"/>
    <property type="evidence" value="ECO:0007669"/>
    <property type="project" value="UniProtKB-KW"/>
</dbReference>
<dbReference type="InterPro" id="IPR036465">
    <property type="entry name" value="vWFA_dom_sf"/>
</dbReference>
<evidence type="ECO:0000256" key="5">
    <source>
        <dbReference type="ARBA" id="ARBA00022737"/>
    </source>
</evidence>
<sequence length="1732" mass="189047">MGKSRLLLYALWGVMVFGLFQKLEAQDAPAPADLVLLIDGSESVGAANFPLISDLAVQVIEGLAVGRDAIRVALMLYGADPDIQFYLNSFDNKENVLSAIRGLKYPGSYEANLGAALQEVADRLLGQDAGGRAEEGVPQVLVVISTRESTDDVSQGERALKQASVYTFGIAVGDSATAQLETIATDKSFVLSAPDVRTVASEGDQILQYINGVAQRTIVIQTDFTEALTVGKRDIVFLIDSSMGTIVINAVREFIKKFIDTMPIGPDQVQVGVAMFSTTPRMEINLNSFSSKESLISALTRIKPKPSVEVNIGAALNFVRTNMLTAESGSRIQDQVPQLVLLLTSKKSKDSVQQPADALRQMGVLTLAAGSRAADEAELRQIAFDDSVVFMLKDFRMLQRNPSVIVSPLSTLSGIVVTEGPTDTGTMVDVTTVHTQRVVRDIVFLVDGSNYVGNNQQPVLDFITEVVKRLDVRPERVRIGLMQFAERQHTEFYLKTYNTKQGVLSAIARMRLMGGRALNTGAALQYALANHFQPSAGSRRKERIQQVLVLITGGPSQDEVKRIADSVALAGVLTFAVGAGQVEESFLKTVAFVEDLAYYRRNFAELSGVVDEIMTPLVTVVGETDTPVIEIPSPSIGERDVAFLIDGSDDVRSDFPYIRDFISKVIEPLDIGFDKVRVSVVQHSERPSPNFYLNTYRTKDEVLRAVSGLTLAGGRSLNTGIALTFMKNTILSPTNGGRAGENVPQFLIVLTGGRSRDSVGEPAVALKTEGVVPFGVGEKNADPKQIEAIAHNPSFAFNVKEFSQLSTVQERLKNYVNLPDQELKAFLEEGINKRDIVFLLDGSDDSKNGFLAIREFIRRMTEDLDIDQDIVRVAVIQYSEDALTHFLLNTYSSKKAVIYAINGLTAKGGRNLNTGAALQYVRDHVFTAASGSRHQLGVPQLLIVMTGGGSSDDVAGPAEDLKNSGVLSIAIGIKNAVEAELQSIAFSPRFIFNLPAFGELLNIQPDILSFIKSKMGIDPPTIIVELDAAQRDIVFILDGSDDTRDAFKQMCQFVQRVVDKLNIGPNRDRVSVVQYSREPQVHFYLNTHATKQDILNSIESVKHQGGSPLNTGRALDYTKKNIFIASSGSRILEGAPQVLVLVTGGRSQDDVRAPASALKKDQIVTFSIGNQNADVIQLQEISYTPGHTLTVPQFDDLQTIEQKLVSYVKRVPRQPRRLPQTTEFVKRDVAFLIDGSDDSKIGFEGIRNFIQRIVESLNVEEDLDRVAVVQYSRDPTANFYLSSYSTKKETMSTIPAYAFSVPDFTSINSIVQKIASILTSGDEIPEQFPTPGGQTLDAGRNIVFLIDGSDDASDKFTAIREFVASLAETFDVGKEKDQIAVVQFSNTAAISFNLNTYSSTSEVADAVRNLKPKGGRPQYIGQALQFVRDSIFTPSVRSRQIGRVSQNLVLVAGGRSRDSPRGPANALKSMGVAIFAIGSRLTDPIEMEAISSKTDYAIAVSDFHDLKNVHQSLMTKLMGGRQKGDREVDGTGFKRDIAFLVDGSDSTRRGFPEIRDFLYNIITNLSVGVNNDRISIIQYSNVAVTNFYLNSFLRKEDVLNAVKVLSHKGGRPLNTGSALQYVKENIFISASGSRHKEGIPQILILLTSGKSRDSISEAASALKKSGVLIYGIGGKYSDSYELHTVSSENKVLSLADFSELPKIQTQLLEAIKAIPSYNKKEFIGKCNNASAQ</sequence>
<evidence type="ECO:0000256" key="4">
    <source>
        <dbReference type="ARBA" id="ARBA00022729"/>
    </source>
</evidence>
<evidence type="ECO:0000256" key="1">
    <source>
        <dbReference type="ARBA" id="ARBA00004498"/>
    </source>
</evidence>
<dbReference type="Ensembl" id="ENSCCRT00020057506.1">
    <property type="protein sequence ID" value="ENSCCRP00020052746.1"/>
    <property type="gene ID" value="ENSCCRG00020023547.1"/>
</dbReference>
<feature type="domain" description="VWFA" evidence="9">
    <location>
        <begin position="33"/>
        <end position="210"/>
    </location>
</feature>
<dbReference type="SUPFAM" id="SSF53300">
    <property type="entry name" value="vWA-like"/>
    <property type="match status" value="9"/>
</dbReference>
<keyword evidence="3" id="KW-0272">Extracellular matrix</keyword>
<evidence type="ECO:0000256" key="2">
    <source>
        <dbReference type="ARBA" id="ARBA00022525"/>
    </source>
</evidence>
<dbReference type="Proteomes" id="UP000694701">
    <property type="component" value="Unplaced"/>
</dbReference>
<dbReference type="PANTHER" id="PTHR24020:SF13">
    <property type="entry name" value="COLLAGEN ALPHA-3(VI) CHAIN"/>
    <property type="match status" value="1"/>
</dbReference>
<comment type="subcellular location">
    <subcellularLocation>
        <location evidence="1">Secreted</location>
        <location evidence="1">Extracellular space</location>
        <location evidence="1">Extracellular matrix</location>
    </subcellularLocation>
</comment>
<evidence type="ECO:0000313" key="11">
    <source>
        <dbReference type="Proteomes" id="UP000694701"/>
    </source>
</evidence>
<dbReference type="GO" id="GO:0005581">
    <property type="term" value="C:collagen trimer"/>
    <property type="evidence" value="ECO:0007669"/>
    <property type="project" value="UniProtKB-KW"/>
</dbReference>
<dbReference type="Gene3D" id="3.40.50.410">
    <property type="entry name" value="von Willebrand factor, type A domain"/>
    <property type="match status" value="9"/>
</dbReference>
<keyword evidence="5" id="KW-0677">Repeat</keyword>
<keyword evidence="6" id="KW-0130">Cell adhesion</keyword>
<feature type="domain" description="VWFA" evidence="9">
    <location>
        <begin position="1536"/>
        <end position="1711"/>
    </location>
</feature>
<proteinExistence type="predicted"/>
<dbReference type="InterPro" id="IPR050525">
    <property type="entry name" value="ECM_Assembly_Org"/>
</dbReference>
<evidence type="ECO:0000256" key="3">
    <source>
        <dbReference type="ARBA" id="ARBA00022530"/>
    </source>
</evidence>
<organism evidence="10 11">
    <name type="scientific">Cyprinus carpio</name>
    <name type="common">Common carp</name>
    <dbReference type="NCBI Taxonomy" id="7962"/>
    <lineage>
        <taxon>Eukaryota</taxon>
        <taxon>Metazoa</taxon>
        <taxon>Chordata</taxon>
        <taxon>Craniata</taxon>
        <taxon>Vertebrata</taxon>
        <taxon>Euteleostomi</taxon>
        <taxon>Actinopterygii</taxon>
        <taxon>Neopterygii</taxon>
        <taxon>Teleostei</taxon>
        <taxon>Ostariophysi</taxon>
        <taxon>Cypriniformes</taxon>
        <taxon>Cyprinidae</taxon>
        <taxon>Cyprininae</taxon>
        <taxon>Cyprinus</taxon>
    </lineage>
</organism>
<keyword evidence="2" id="KW-0964">Secreted</keyword>
<feature type="chain" id="PRO_5034007509" evidence="8">
    <location>
        <begin position="26"/>
        <end position="1732"/>
    </location>
</feature>
<dbReference type="PROSITE" id="PS50234">
    <property type="entry name" value="VWFA"/>
    <property type="match status" value="9"/>
</dbReference>
<feature type="domain" description="VWFA" evidence="9">
    <location>
        <begin position="1341"/>
        <end position="1513"/>
    </location>
</feature>
<feature type="domain" description="VWFA" evidence="9">
    <location>
        <begin position="234"/>
        <end position="409"/>
    </location>
</feature>
<evidence type="ECO:0000256" key="6">
    <source>
        <dbReference type="ARBA" id="ARBA00022889"/>
    </source>
</evidence>
<dbReference type="GO" id="GO:0005615">
    <property type="term" value="C:extracellular space"/>
    <property type="evidence" value="ECO:0007669"/>
    <property type="project" value="TreeGrafter"/>
</dbReference>
<evidence type="ECO:0000313" key="10">
    <source>
        <dbReference type="Ensembl" id="ENSCCRP00020052746.1"/>
    </source>
</evidence>
<protein>
    <submittedName>
        <fullName evidence="10">Collagen, type VI, alpha 3</fullName>
    </submittedName>
</protein>
<dbReference type="PRINTS" id="PR00453">
    <property type="entry name" value="VWFADOMAIN"/>
</dbReference>
<feature type="domain" description="VWFA" evidence="9">
    <location>
        <begin position="441"/>
        <end position="613"/>
    </location>
</feature>